<dbReference type="InterPro" id="IPR011009">
    <property type="entry name" value="Kinase-like_dom_sf"/>
</dbReference>
<dbReference type="GO" id="GO:0016301">
    <property type="term" value="F:kinase activity"/>
    <property type="evidence" value="ECO:0007669"/>
    <property type="project" value="UniProtKB-KW"/>
</dbReference>
<evidence type="ECO:0000259" key="1">
    <source>
        <dbReference type="Pfam" id="PF01636"/>
    </source>
</evidence>
<dbReference type="InterPro" id="IPR051678">
    <property type="entry name" value="AGP_Transferase"/>
</dbReference>
<dbReference type="SUPFAM" id="SSF56112">
    <property type="entry name" value="Protein kinase-like (PK-like)"/>
    <property type="match status" value="1"/>
</dbReference>
<accession>A0A1I4A8E7</accession>
<dbReference type="AlphaFoldDB" id="A0A1I4A8E7"/>
<name>A0A1I4A8E7_9HYPH</name>
<sequence>MSGVEKPAQKIEIDAALARRLVDAQFPQWKHLPVKPVEAGGWDNRTFHLGDAMTVRLPSGAFYALQVEKEQEWLPKLAPHLPLPIPAPVGKGRPGEGYPWAWSIYRWIEGSTATNERIGDLGQFAVAVAGFLVALQRIDATGGPLPGHHNFFRGGPLTVYDSQTWAAIEALKGKIDADLAAAAWKAALAASWEGAPVWFHGDIAWGNLLVEDGRLSAVIDFGTSGVGDPSCDLAIAWTLFKGESRQAFRAALPLDEATWARGRGWTL</sequence>
<dbReference type="CDD" id="cd05155">
    <property type="entry name" value="APH_ChoK_like_1"/>
    <property type="match status" value="1"/>
</dbReference>
<organism evidence="2 3">
    <name type="scientific">Neomesorhizobium albiziae</name>
    <dbReference type="NCBI Taxonomy" id="335020"/>
    <lineage>
        <taxon>Bacteria</taxon>
        <taxon>Pseudomonadati</taxon>
        <taxon>Pseudomonadota</taxon>
        <taxon>Alphaproteobacteria</taxon>
        <taxon>Hyphomicrobiales</taxon>
        <taxon>Phyllobacteriaceae</taxon>
        <taxon>Neomesorhizobium</taxon>
    </lineage>
</organism>
<dbReference type="PANTHER" id="PTHR21310:SF42">
    <property type="entry name" value="BIFUNCTIONAL AAC_APH"/>
    <property type="match status" value="1"/>
</dbReference>
<dbReference type="Proteomes" id="UP000323300">
    <property type="component" value="Unassembled WGS sequence"/>
</dbReference>
<dbReference type="EMBL" id="FOSL01000007">
    <property type="protein sequence ID" value="SFK52231.1"/>
    <property type="molecule type" value="Genomic_DNA"/>
</dbReference>
<dbReference type="Pfam" id="PF01636">
    <property type="entry name" value="APH"/>
    <property type="match status" value="1"/>
</dbReference>
<evidence type="ECO:0000313" key="3">
    <source>
        <dbReference type="Proteomes" id="UP000323300"/>
    </source>
</evidence>
<keyword evidence="2" id="KW-0418">Kinase</keyword>
<evidence type="ECO:0000313" key="2">
    <source>
        <dbReference type="EMBL" id="SFK52231.1"/>
    </source>
</evidence>
<reference evidence="2 3" key="1">
    <citation type="submission" date="2016-10" db="EMBL/GenBank/DDBJ databases">
        <authorList>
            <person name="Varghese N."/>
            <person name="Submissions S."/>
        </authorList>
    </citation>
    <scope>NUCLEOTIDE SEQUENCE [LARGE SCALE GENOMIC DNA]</scope>
    <source>
        <strain evidence="2 3">DSM 21822</strain>
    </source>
</reference>
<gene>
    <name evidence="2" type="ORF">SAMN04488498_107193</name>
</gene>
<dbReference type="Gene3D" id="3.30.200.20">
    <property type="entry name" value="Phosphorylase Kinase, domain 1"/>
    <property type="match status" value="1"/>
</dbReference>
<dbReference type="Gene3D" id="3.90.1200.10">
    <property type="match status" value="1"/>
</dbReference>
<proteinExistence type="predicted"/>
<dbReference type="InterPro" id="IPR002575">
    <property type="entry name" value="Aminoglycoside_PTrfase"/>
</dbReference>
<dbReference type="PANTHER" id="PTHR21310">
    <property type="entry name" value="AMINOGLYCOSIDE PHOSPHOTRANSFERASE-RELATED-RELATED"/>
    <property type="match status" value="1"/>
</dbReference>
<feature type="domain" description="Aminoglycoside phosphotransferase" evidence="1">
    <location>
        <begin position="39"/>
        <end position="265"/>
    </location>
</feature>
<protein>
    <submittedName>
        <fullName evidence="2">Predicted kinase, aminoglycoside phosphotransferase (APT) family</fullName>
    </submittedName>
</protein>
<keyword evidence="3" id="KW-1185">Reference proteome</keyword>
<keyword evidence="2" id="KW-0808">Transferase</keyword>